<dbReference type="OrthoDB" id="290375at2"/>
<accession>A0A5C5YDX9</accession>
<evidence type="ECO:0000313" key="3">
    <source>
        <dbReference type="Proteomes" id="UP000318478"/>
    </source>
</evidence>
<dbReference type="RefSeq" id="WP_146590001.1">
    <property type="nucleotide sequence ID" value="NZ_SJPO01000010.1"/>
</dbReference>
<evidence type="ECO:0000313" key="2">
    <source>
        <dbReference type="EMBL" id="TWT73560.1"/>
    </source>
</evidence>
<dbReference type="EMBL" id="SJPO01000010">
    <property type="protein sequence ID" value="TWT73560.1"/>
    <property type="molecule type" value="Genomic_DNA"/>
</dbReference>
<sequence>MGQTATANKPLEDTTEYPPRGADLQPTADISEYIKEYARQKPEVAAMWCFGIGFIIGWKLKPW</sequence>
<name>A0A5C5YDX9_9BACT</name>
<feature type="region of interest" description="Disordered" evidence="1">
    <location>
        <begin position="1"/>
        <end position="25"/>
    </location>
</feature>
<dbReference type="Proteomes" id="UP000318478">
    <property type="component" value="Unassembled WGS sequence"/>
</dbReference>
<gene>
    <name evidence="2" type="ORF">Pla123a_38960</name>
</gene>
<proteinExistence type="predicted"/>
<comment type="caution">
    <text evidence="2">The sequence shown here is derived from an EMBL/GenBank/DDBJ whole genome shotgun (WGS) entry which is preliminary data.</text>
</comment>
<organism evidence="2 3">
    <name type="scientific">Posidoniimonas polymericola</name>
    <dbReference type="NCBI Taxonomy" id="2528002"/>
    <lineage>
        <taxon>Bacteria</taxon>
        <taxon>Pseudomonadati</taxon>
        <taxon>Planctomycetota</taxon>
        <taxon>Planctomycetia</taxon>
        <taxon>Pirellulales</taxon>
        <taxon>Lacipirellulaceae</taxon>
        <taxon>Posidoniimonas</taxon>
    </lineage>
</organism>
<protein>
    <submittedName>
        <fullName evidence="2">Uncharacterized protein</fullName>
    </submittedName>
</protein>
<evidence type="ECO:0000256" key="1">
    <source>
        <dbReference type="SAM" id="MobiDB-lite"/>
    </source>
</evidence>
<dbReference type="AlphaFoldDB" id="A0A5C5YDX9"/>
<keyword evidence="3" id="KW-1185">Reference proteome</keyword>
<reference evidence="2 3" key="1">
    <citation type="submission" date="2019-02" db="EMBL/GenBank/DDBJ databases">
        <title>Deep-cultivation of Planctomycetes and their phenomic and genomic characterization uncovers novel biology.</title>
        <authorList>
            <person name="Wiegand S."/>
            <person name="Jogler M."/>
            <person name="Boedeker C."/>
            <person name="Pinto D."/>
            <person name="Vollmers J."/>
            <person name="Rivas-Marin E."/>
            <person name="Kohn T."/>
            <person name="Peeters S.H."/>
            <person name="Heuer A."/>
            <person name="Rast P."/>
            <person name="Oberbeckmann S."/>
            <person name="Bunk B."/>
            <person name="Jeske O."/>
            <person name="Meyerdierks A."/>
            <person name="Storesund J.E."/>
            <person name="Kallscheuer N."/>
            <person name="Luecker S."/>
            <person name="Lage O.M."/>
            <person name="Pohl T."/>
            <person name="Merkel B.J."/>
            <person name="Hornburger P."/>
            <person name="Mueller R.-W."/>
            <person name="Bruemmer F."/>
            <person name="Labrenz M."/>
            <person name="Spormann A.M."/>
            <person name="Op Den Camp H."/>
            <person name="Overmann J."/>
            <person name="Amann R."/>
            <person name="Jetten M.S.M."/>
            <person name="Mascher T."/>
            <person name="Medema M.H."/>
            <person name="Devos D.P."/>
            <person name="Kaster A.-K."/>
            <person name="Ovreas L."/>
            <person name="Rohde M."/>
            <person name="Galperin M.Y."/>
            <person name="Jogler C."/>
        </authorList>
    </citation>
    <scope>NUCLEOTIDE SEQUENCE [LARGE SCALE GENOMIC DNA]</scope>
    <source>
        <strain evidence="2 3">Pla123a</strain>
    </source>
</reference>